<evidence type="ECO:0000313" key="1">
    <source>
        <dbReference type="EMBL" id="MBP1852105.1"/>
    </source>
</evidence>
<name>A0ABS4E2D1_9HYPH</name>
<protein>
    <submittedName>
        <fullName evidence="1">Uncharacterized protein</fullName>
    </submittedName>
</protein>
<comment type="caution">
    <text evidence="1">The sequence shown here is derived from an EMBL/GenBank/DDBJ whole genome shotgun (WGS) entry which is preliminary data.</text>
</comment>
<organism evidence="1 2">
    <name type="scientific">Rhizobium halophytocola</name>
    <dbReference type="NCBI Taxonomy" id="735519"/>
    <lineage>
        <taxon>Bacteria</taxon>
        <taxon>Pseudomonadati</taxon>
        <taxon>Pseudomonadota</taxon>
        <taxon>Alphaproteobacteria</taxon>
        <taxon>Hyphomicrobiales</taxon>
        <taxon>Rhizobiaceae</taxon>
        <taxon>Rhizobium/Agrobacterium group</taxon>
        <taxon>Rhizobium</taxon>
    </lineage>
</organism>
<sequence>MESVQLSDDELTWLRALLKGGGQIMPEEIAKKLEEAGLIERRIIGEAPNTRQVLIIRPARRRSVN</sequence>
<keyword evidence="2" id="KW-1185">Reference proteome</keyword>
<gene>
    <name evidence="1" type="ORF">J2Z17_003560</name>
</gene>
<evidence type="ECO:0000313" key="2">
    <source>
        <dbReference type="Proteomes" id="UP000759443"/>
    </source>
</evidence>
<reference evidence="1 2" key="1">
    <citation type="submission" date="2021-03" db="EMBL/GenBank/DDBJ databases">
        <title>Genomic Encyclopedia of Type Strains, Phase IV (KMG-IV): sequencing the most valuable type-strain genomes for metagenomic binning, comparative biology and taxonomic classification.</title>
        <authorList>
            <person name="Goeker M."/>
        </authorList>
    </citation>
    <scope>NUCLEOTIDE SEQUENCE [LARGE SCALE GENOMIC DNA]</scope>
    <source>
        <strain evidence="1 2">DSM 21600</strain>
    </source>
</reference>
<proteinExistence type="predicted"/>
<dbReference type="RefSeq" id="WP_209946953.1">
    <property type="nucleotide sequence ID" value="NZ_JAGGJU010000010.1"/>
</dbReference>
<dbReference type="EMBL" id="JAGGJU010000010">
    <property type="protein sequence ID" value="MBP1852105.1"/>
    <property type="molecule type" value="Genomic_DNA"/>
</dbReference>
<accession>A0ABS4E2D1</accession>
<dbReference type="Proteomes" id="UP000759443">
    <property type="component" value="Unassembled WGS sequence"/>
</dbReference>